<dbReference type="OMA" id="DPYMLLS"/>
<evidence type="ECO:0000313" key="6">
    <source>
        <dbReference type="Proteomes" id="UP000663464"/>
    </source>
</evidence>
<name>A0A0A2HCG9_CLOBO</name>
<reference evidence="2 5" key="3">
    <citation type="submission" date="2019-04" db="EMBL/GenBank/DDBJ databases">
        <title>Genome sequencing of Clostridium botulinum Groups I-IV and Clostridium butyricum.</title>
        <authorList>
            <person name="Brunt J."/>
            <person name="Van Vliet A.H.M."/>
            <person name="Stringer S.C."/>
            <person name="Carter A.T."/>
            <person name="Peck M.W."/>
        </authorList>
    </citation>
    <scope>NUCLEOTIDE SEQUENCE [LARGE SCALE GENOMIC DNA]</scope>
    <source>
        <strain evidence="2 5">IFR 18/037</strain>
    </source>
</reference>
<reference evidence="1 4" key="2">
    <citation type="submission" date="2019-02" db="EMBL/GenBank/DDBJ databases">
        <title>Genome sequencing of Clostridium botulinum clinical isolates.</title>
        <authorList>
            <person name="Brunt J."/>
            <person name="Van Vliet A.H.M."/>
            <person name="Stringer S.C."/>
            <person name="Grant K.A."/>
            <person name="Carter A.C."/>
            <person name="Peck M.W."/>
        </authorList>
    </citation>
    <scope>NUCLEOTIDE SEQUENCE [LARGE SCALE GENOMIC DNA]</scope>
    <source>
        <strain evidence="1 4">H142660711</strain>
    </source>
</reference>
<dbReference type="Proteomes" id="UP000473887">
    <property type="component" value="Unassembled WGS sequence"/>
</dbReference>
<evidence type="ECO:0000313" key="2">
    <source>
        <dbReference type="EMBL" id="NFG15561.1"/>
    </source>
</evidence>
<accession>A0A0A2HCG9</accession>
<dbReference type="EMBL" id="SGKC01000035">
    <property type="protein sequence ID" value="NEZ93299.1"/>
    <property type="molecule type" value="Genomic_DNA"/>
</dbReference>
<dbReference type="EMBL" id="SWOY01000001">
    <property type="protein sequence ID" value="NFG15561.1"/>
    <property type="molecule type" value="Genomic_DNA"/>
</dbReference>
<organism evidence="2 5">
    <name type="scientific">Clostridium botulinum</name>
    <dbReference type="NCBI Taxonomy" id="1491"/>
    <lineage>
        <taxon>Bacteria</taxon>
        <taxon>Bacillati</taxon>
        <taxon>Bacillota</taxon>
        <taxon>Clostridia</taxon>
        <taxon>Eubacteriales</taxon>
        <taxon>Clostridiaceae</taxon>
        <taxon>Clostridium</taxon>
    </lineage>
</organism>
<dbReference type="Proteomes" id="UP000478995">
    <property type="component" value="Unassembled WGS sequence"/>
</dbReference>
<evidence type="ECO:0000313" key="4">
    <source>
        <dbReference type="Proteomes" id="UP000473887"/>
    </source>
</evidence>
<protein>
    <submittedName>
        <fullName evidence="2">DUF4250 domain-containing protein</fullName>
    </submittedName>
</protein>
<sequence>MIIDKDQIRNMNPYILLSLVNTKLRDEFENLKDFCKTYDLKEDEIIIKMKTIDYKYDSEINQFTSI</sequence>
<dbReference type="Pfam" id="PF14056">
    <property type="entry name" value="DUF4250"/>
    <property type="match status" value="1"/>
</dbReference>
<dbReference type="AlphaFoldDB" id="A0A0A2HCG9"/>
<dbReference type="Proteomes" id="UP000663464">
    <property type="component" value="Chromosome"/>
</dbReference>
<reference evidence="3" key="4">
    <citation type="submission" date="2021-02" db="EMBL/GenBank/DDBJ databases">
        <authorList>
            <person name="Dover N."/>
            <person name="Barash J.R."/>
            <person name="Bell J.M."/>
            <person name="Sylvester M.D."/>
            <person name="Arnon S."/>
        </authorList>
    </citation>
    <scope>NUCLEOTIDE SEQUENCE</scope>
    <source>
        <strain evidence="3">IBCA10-7060</strain>
    </source>
</reference>
<dbReference type="InterPro" id="IPR025346">
    <property type="entry name" value="DUF4250"/>
</dbReference>
<reference evidence="3 6" key="1">
    <citation type="journal article" date="2014" name="J. Infect. Dis.">
        <title>Molecular characterization of a novel botulinum neurotoxin type H gene.</title>
        <authorList>
            <person name="Dover N."/>
            <person name="Barash J.R."/>
            <person name="Hill K.K."/>
            <person name="Xie G."/>
            <person name="Arnon S.S."/>
        </authorList>
    </citation>
    <scope>NUCLEOTIDE SEQUENCE [LARGE SCALE GENOMIC DNA]</scope>
    <source>
        <strain evidence="3 6">IBCA10-7060</strain>
    </source>
</reference>
<evidence type="ECO:0000313" key="1">
    <source>
        <dbReference type="EMBL" id="NEZ93299.1"/>
    </source>
</evidence>
<dbReference type="RefSeq" id="WP_003356713.1">
    <property type="nucleotide sequence ID" value="NZ_AP014696.1"/>
</dbReference>
<gene>
    <name evidence="1" type="ORF">EXM69_15445</name>
    <name evidence="2" type="ORF">FC794_01870</name>
    <name evidence="3" type="ORF">JQS73_06260</name>
</gene>
<evidence type="ECO:0000313" key="3">
    <source>
        <dbReference type="EMBL" id="QRI54701.1"/>
    </source>
</evidence>
<dbReference type="EMBL" id="CP069280">
    <property type="protein sequence ID" value="QRI54701.1"/>
    <property type="molecule type" value="Genomic_DNA"/>
</dbReference>
<proteinExistence type="predicted"/>
<evidence type="ECO:0000313" key="5">
    <source>
        <dbReference type="Proteomes" id="UP000478995"/>
    </source>
</evidence>